<dbReference type="Proteomes" id="UP001345963">
    <property type="component" value="Unassembled WGS sequence"/>
</dbReference>
<evidence type="ECO:0000256" key="6">
    <source>
        <dbReference type="SAM" id="MobiDB-lite"/>
    </source>
</evidence>
<dbReference type="PANTHER" id="PTHR21682:SF2">
    <property type="entry name" value="COILED-COIL DOMAIN-CONTAINING PROTEIN 149"/>
    <property type="match status" value="1"/>
</dbReference>
<feature type="region of interest" description="Disordered" evidence="6">
    <location>
        <begin position="1271"/>
        <end position="1296"/>
    </location>
</feature>
<comment type="caution">
    <text evidence="9">The sequence shown here is derived from an EMBL/GenBank/DDBJ whole genome shotgun (WGS) entry which is preliminary data.</text>
</comment>
<dbReference type="EMBL" id="JAHUTI010059392">
    <property type="protein sequence ID" value="MED6250997.1"/>
    <property type="molecule type" value="Genomic_DNA"/>
</dbReference>
<dbReference type="SUPFAM" id="SSF56112">
    <property type="entry name" value="Protein kinase-like (PK-like)"/>
    <property type="match status" value="1"/>
</dbReference>
<evidence type="ECO:0000313" key="10">
    <source>
        <dbReference type="Proteomes" id="UP001345963"/>
    </source>
</evidence>
<dbReference type="PROSITE" id="PS50011">
    <property type="entry name" value="PROTEIN_KINASE_DOM"/>
    <property type="match status" value="1"/>
</dbReference>
<evidence type="ECO:0000256" key="4">
    <source>
        <dbReference type="ARBA" id="ARBA00023054"/>
    </source>
</evidence>
<protein>
    <submittedName>
        <fullName evidence="9">Uncharacterized protein</fullName>
    </submittedName>
</protein>
<dbReference type="Pfam" id="PF00069">
    <property type="entry name" value="Pkinase"/>
    <property type="match status" value="1"/>
</dbReference>
<comment type="similarity">
    <text evidence="1">Belongs to the CCDC149 family.</text>
</comment>
<dbReference type="Pfam" id="PF06479">
    <property type="entry name" value="Ribonuc_2-5A"/>
    <property type="match status" value="1"/>
</dbReference>
<evidence type="ECO:0000256" key="5">
    <source>
        <dbReference type="SAM" id="Coils"/>
    </source>
</evidence>
<dbReference type="InterPro" id="IPR038357">
    <property type="entry name" value="KEN_sf"/>
</dbReference>
<sequence length="1296" mass="146746">MLLEDPYSHLTMIEVLFTVTGQGAEEYKRRSIQWLKEINHLNNYITDAVVRLQHIPKVAVRGAVDTLNAVFCTMDDIPDDQAKAIISKLLDLLQLKERHSISWDAILERQQSMKYETWEAVLPTIYVITQKTKAIDSWESRLIETLCNTVCPFADEQYTSDIRTYTYGIFANLLTAKIFKSGLITSVPEDILTYADMRMNDKLKEGLKLLKNHLDNPISECDGTSIVAKSKKKKKKKKNKTKKKEKENANCGDNATAADAETASLVKSVANVRPFIDSLTKALPIRKWLPISKRWNEKLRKLASTDESEVTRIQSIIYVNNEESHIAKGSDGTEVFLGLRDDGTEVAIKRMSKSNYKTLKNEEGILRLPELDHHSIVRYIDHAEDENFGYLALQLCEYTLEELISDGSNDPLKRKTLAYELLESLRVLHCQNPQILHRDLKPQNVLIDVKGKSRLADFGISRRLPKDQTTHQTVSAGTKCWKARETLEEGCIVSYKSTTDVQVAGMLIYYILSGGKHPFNITKSFQLESNIDEGNYSLDYVQDVVANDLIEWMINKEPTDRPRVEQCLSHPFFWPNAKKVEYLKKVANREEVARYQNADQKFINSLEKHADHGTFSQWKEKFPQQLVQKMDGKKKPYSDNILGLLRFIRNMLEHYAADASKIDVLALFPDLFGCVFKFAKGNGWNQESESPGKINCLRPHGFLPHRNLWPIASPSLLPLSLPTFSTLFSLDVYIATESTGEINGGGGEAALLSLYPDISTYNFTIMQSSKRSEGDWQGLVSEFLVCKRKLESKKEALLILSKELDTCQQERDQYKLMANQLREHHQGLKKKYRELIDGDPSLPPEKRNQVNLGQLLRDSRERVKQLTEEVKDLTQRLAEAQGDNKLLRMTITRQRLGDEEVGVRHFPAHEREDLVSQLERAGRQMEEMEHTIKALTDELQDVKAERTVFMEKADRLNVELNHVLGNHESRIIDVDALCMENRYLHDRLSQLQEEVNLLKSNIMKYKTALERRKNSSTYGRSNSIPLTGVLSAQQVQEMLLEEQGCSLPATPQSICDLKSLATALLETIHEKNLVIQHQRHSNRILGNRVADLERKLKTLEVSGLWCLPGLTYHVSVGIGRTRDNMVFNENLQPELRPTCATSLPNTQPLKDDRSSHESSWECRTAGSDLGTDGASREDAPAQLSGPDPFAGVETGGIDGREGEIVTLRDDPELEDGRSPVEEAGREEKGGEDEELGSSVEEGEEAALALDLRPTESKLQWLSIAQTSISYSGVPCQDSESNDALEHKETSASIPES</sequence>
<evidence type="ECO:0000256" key="1">
    <source>
        <dbReference type="ARBA" id="ARBA00005872"/>
    </source>
</evidence>
<keyword evidence="10" id="KW-1185">Reference proteome</keyword>
<evidence type="ECO:0000313" key="9">
    <source>
        <dbReference type="EMBL" id="MED6250997.1"/>
    </source>
</evidence>
<feature type="coiled-coil region" evidence="5">
    <location>
        <begin position="981"/>
        <end position="1008"/>
    </location>
</feature>
<dbReference type="InterPro" id="IPR000719">
    <property type="entry name" value="Prot_kinase_dom"/>
</dbReference>
<dbReference type="InterPro" id="IPR010513">
    <property type="entry name" value="KEN_dom"/>
</dbReference>
<feature type="compositionally biased region" description="Acidic residues" evidence="6">
    <location>
        <begin position="1229"/>
        <end position="1244"/>
    </location>
</feature>
<dbReference type="Pfam" id="PF09789">
    <property type="entry name" value="CC149"/>
    <property type="match status" value="1"/>
</dbReference>
<accession>A0ABU7BK21</accession>
<feature type="compositionally biased region" description="Basic residues" evidence="6">
    <location>
        <begin position="230"/>
        <end position="243"/>
    </location>
</feature>
<dbReference type="Gene3D" id="1.10.510.10">
    <property type="entry name" value="Transferase(Phosphotransferase) domain 1"/>
    <property type="match status" value="1"/>
</dbReference>
<evidence type="ECO:0000259" key="7">
    <source>
        <dbReference type="PROSITE" id="PS50011"/>
    </source>
</evidence>
<feature type="region of interest" description="Disordered" evidence="6">
    <location>
        <begin position="230"/>
        <end position="250"/>
    </location>
</feature>
<keyword evidence="2" id="KW-0547">Nucleotide-binding</keyword>
<organism evidence="9 10">
    <name type="scientific">Ataeniobius toweri</name>
    <dbReference type="NCBI Taxonomy" id="208326"/>
    <lineage>
        <taxon>Eukaryota</taxon>
        <taxon>Metazoa</taxon>
        <taxon>Chordata</taxon>
        <taxon>Craniata</taxon>
        <taxon>Vertebrata</taxon>
        <taxon>Euteleostomi</taxon>
        <taxon>Actinopterygii</taxon>
        <taxon>Neopterygii</taxon>
        <taxon>Teleostei</taxon>
        <taxon>Neoteleostei</taxon>
        <taxon>Acanthomorphata</taxon>
        <taxon>Ovalentaria</taxon>
        <taxon>Atherinomorphae</taxon>
        <taxon>Cyprinodontiformes</taxon>
        <taxon>Goodeidae</taxon>
        <taxon>Ataeniobius</taxon>
    </lineage>
</organism>
<feature type="compositionally biased region" description="Basic and acidic residues" evidence="6">
    <location>
        <begin position="1198"/>
        <end position="1228"/>
    </location>
</feature>
<feature type="domain" description="Protein kinase" evidence="7">
    <location>
        <begin position="320"/>
        <end position="573"/>
    </location>
</feature>
<feature type="coiled-coil region" evidence="5">
    <location>
        <begin position="856"/>
        <end position="952"/>
    </location>
</feature>
<dbReference type="PROSITE" id="PS51392">
    <property type="entry name" value="KEN"/>
    <property type="match status" value="1"/>
</dbReference>
<name>A0ABU7BK21_9TELE</name>
<reference evidence="9 10" key="1">
    <citation type="submission" date="2021-07" db="EMBL/GenBank/DDBJ databases">
        <authorList>
            <person name="Palmer J.M."/>
        </authorList>
    </citation>
    <scope>NUCLEOTIDE SEQUENCE [LARGE SCALE GENOMIC DNA]</scope>
    <source>
        <strain evidence="9 10">AT_MEX2019</strain>
        <tissue evidence="9">Muscle</tissue>
    </source>
</reference>
<evidence type="ECO:0000259" key="8">
    <source>
        <dbReference type="PROSITE" id="PS51392"/>
    </source>
</evidence>
<keyword evidence="4 5" id="KW-0175">Coiled coil</keyword>
<evidence type="ECO:0000256" key="2">
    <source>
        <dbReference type="ARBA" id="ARBA00022741"/>
    </source>
</evidence>
<dbReference type="PANTHER" id="PTHR21682">
    <property type="entry name" value="COILED-COIL DOMAIN-CONTAINING PROTEIN 149"/>
    <property type="match status" value="1"/>
</dbReference>
<feature type="compositionally biased region" description="Basic and acidic residues" evidence="6">
    <location>
        <begin position="1149"/>
        <end position="1160"/>
    </location>
</feature>
<dbReference type="PROSITE" id="PS00108">
    <property type="entry name" value="PROTEIN_KINASE_ST"/>
    <property type="match status" value="1"/>
</dbReference>
<proteinExistence type="inferred from homology"/>
<gene>
    <name evidence="9" type="ORF">ATANTOWER_018488</name>
</gene>
<dbReference type="InterPro" id="IPR008271">
    <property type="entry name" value="Ser/Thr_kinase_AS"/>
</dbReference>
<feature type="region of interest" description="Disordered" evidence="6">
    <location>
        <begin position="1136"/>
        <end position="1245"/>
    </location>
</feature>
<feature type="compositionally biased region" description="Polar residues" evidence="6">
    <location>
        <begin position="1139"/>
        <end position="1148"/>
    </location>
</feature>
<feature type="domain" description="KEN" evidence="8">
    <location>
        <begin position="576"/>
        <end position="703"/>
    </location>
</feature>
<dbReference type="InterPro" id="IPR011009">
    <property type="entry name" value="Kinase-like_dom_sf"/>
</dbReference>
<evidence type="ECO:0000256" key="3">
    <source>
        <dbReference type="ARBA" id="ARBA00022840"/>
    </source>
</evidence>
<keyword evidence="3" id="KW-0067">ATP-binding</keyword>
<dbReference type="Gene3D" id="1.20.1440.180">
    <property type="entry name" value="KEN domain"/>
    <property type="match status" value="1"/>
</dbReference>
<feature type="coiled-coil region" evidence="5">
    <location>
        <begin position="790"/>
        <end position="824"/>
    </location>
</feature>
<dbReference type="SMART" id="SM00220">
    <property type="entry name" value="S_TKc"/>
    <property type="match status" value="1"/>
</dbReference>
<dbReference type="InterPro" id="IPR019179">
    <property type="entry name" value="CC149"/>
</dbReference>